<dbReference type="OrthoDB" id="6319282at2759"/>
<dbReference type="EMBL" id="SJOL01007034">
    <property type="protein sequence ID" value="TGZ63789.1"/>
    <property type="molecule type" value="Genomic_DNA"/>
</dbReference>
<keyword evidence="3" id="KW-1185">Reference proteome</keyword>
<sequence length="111" mass="12872">MMTLRLLLIGIGLVERLLARSIPEYYLCIEACGEDPHENNVADWSEVELCRDGCNKEERVRCVAKNQHNDSEKRNCWKLALHRCIVRCGDDECCLRMCQLLHTPPPNMPKF</sequence>
<feature type="chain" id="PRO_5020533825" evidence="1">
    <location>
        <begin position="20"/>
        <end position="111"/>
    </location>
</feature>
<proteinExistence type="predicted"/>
<protein>
    <submittedName>
        <fullName evidence="2">Uncharacterized protein</fullName>
    </submittedName>
</protein>
<name>A0A4S2LR47_OPIFE</name>
<dbReference type="Proteomes" id="UP000308267">
    <property type="component" value="Unassembled WGS sequence"/>
</dbReference>
<accession>A0A4S2LR47</accession>
<reference evidence="2 3" key="1">
    <citation type="journal article" date="2019" name="BMC Genomics">
        <title>New insights from Opisthorchis felineus genome: update on genomics of the epidemiologically important liver flukes.</title>
        <authorList>
            <person name="Ershov N.I."/>
            <person name="Mordvinov V.A."/>
            <person name="Prokhortchouk E.B."/>
            <person name="Pakharukova M.Y."/>
            <person name="Gunbin K.V."/>
            <person name="Ustyantsev K."/>
            <person name="Genaev M.A."/>
            <person name="Blinov A.G."/>
            <person name="Mazur A."/>
            <person name="Boulygina E."/>
            <person name="Tsygankova S."/>
            <person name="Khrameeva E."/>
            <person name="Chekanov N."/>
            <person name="Fan G."/>
            <person name="Xiao A."/>
            <person name="Zhang H."/>
            <person name="Xu X."/>
            <person name="Yang H."/>
            <person name="Solovyev V."/>
            <person name="Lee S.M."/>
            <person name="Liu X."/>
            <person name="Afonnikov D.A."/>
            <person name="Skryabin K.G."/>
        </authorList>
    </citation>
    <scope>NUCLEOTIDE SEQUENCE [LARGE SCALE GENOMIC DNA]</scope>
    <source>
        <strain evidence="2">AK-0245</strain>
        <tissue evidence="2">Whole organism</tissue>
    </source>
</reference>
<evidence type="ECO:0000313" key="2">
    <source>
        <dbReference type="EMBL" id="TGZ63789.1"/>
    </source>
</evidence>
<feature type="signal peptide" evidence="1">
    <location>
        <begin position="1"/>
        <end position="19"/>
    </location>
</feature>
<dbReference type="AlphaFoldDB" id="A0A4S2LR47"/>
<comment type="caution">
    <text evidence="2">The sequence shown here is derived from an EMBL/GenBank/DDBJ whole genome shotgun (WGS) entry which is preliminary data.</text>
</comment>
<evidence type="ECO:0000256" key="1">
    <source>
        <dbReference type="SAM" id="SignalP"/>
    </source>
</evidence>
<keyword evidence="1" id="KW-0732">Signal</keyword>
<evidence type="ECO:0000313" key="3">
    <source>
        <dbReference type="Proteomes" id="UP000308267"/>
    </source>
</evidence>
<organism evidence="2 3">
    <name type="scientific">Opisthorchis felineus</name>
    <dbReference type="NCBI Taxonomy" id="147828"/>
    <lineage>
        <taxon>Eukaryota</taxon>
        <taxon>Metazoa</taxon>
        <taxon>Spiralia</taxon>
        <taxon>Lophotrochozoa</taxon>
        <taxon>Platyhelminthes</taxon>
        <taxon>Trematoda</taxon>
        <taxon>Digenea</taxon>
        <taxon>Opisthorchiida</taxon>
        <taxon>Opisthorchiata</taxon>
        <taxon>Opisthorchiidae</taxon>
        <taxon>Opisthorchis</taxon>
    </lineage>
</organism>
<gene>
    <name evidence="2" type="ORF">CRM22_006711</name>
</gene>